<dbReference type="Proteomes" id="UP000634136">
    <property type="component" value="Unassembled WGS sequence"/>
</dbReference>
<feature type="compositionally biased region" description="Low complexity" evidence="1">
    <location>
        <begin position="248"/>
        <end position="258"/>
    </location>
</feature>
<evidence type="ECO:0000313" key="3">
    <source>
        <dbReference type="Proteomes" id="UP000634136"/>
    </source>
</evidence>
<accession>A0A835CF27</accession>
<proteinExistence type="predicted"/>
<protein>
    <submittedName>
        <fullName evidence="2">ATP-citrate synthase alpha chain protein 1</fullName>
    </submittedName>
</protein>
<evidence type="ECO:0000313" key="2">
    <source>
        <dbReference type="EMBL" id="KAF7839086.1"/>
    </source>
</evidence>
<name>A0A835CF27_9FABA</name>
<organism evidence="2 3">
    <name type="scientific">Senna tora</name>
    <dbReference type="NCBI Taxonomy" id="362788"/>
    <lineage>
        <taxon>Eukaryota</taxon>
        <taxon>Viridiplantae</taxon>
        <taxon>Streptophyta</taxon>
        <taxon>Embryophyta</taxon>
        <taxon>Tracheophyta</taxon>
        <taxon>Spermatophyta</taxon>
        <taxon>Magnoliopsida</taxon>
        <taxon>eudicotyledons</taxon>
        <taxon>Gunneridae</taxon>
        <taxon>Pentapetalae</taxon>
        <taxon>rosids</taxon>
        <taxon>fabids</taxon>
        <taxon>Fabales</taxon>
        <taxon>Fabaceae</taxon>
        <taxon>Caesalpinioideae</taxon>
        <taxon>Cassia clade</taxon>
        <taxon>Senna</taxon>
    </lineage>
</organism>
<dbReference type="AlphaFoldDB" id="A0A835CF27"/>
<dbReference type="EMBL" id="JAAIUW010000003">
    <property type="protein sequence ID" value="KAF7839086.1"/>
    <property type="molecule type" value="Genomic_DNA"/>
</dbReference>
<feature type="region of interest" description="Disordered" evidence="1">
    <location>
        <begin position="237"/>
        <end position="258"/>
    </location>
</feature>
<evidence type="ECO:0000256" key="1">
    <source>
        <dbReference type="SAM" id="MobiDB-lite"/>
    </source>
</evidence>
<comment type="caution">
    <text evidence="2">The sequence shown here is derived from an EMBL/GenBank/DDBJ whole genome shotgun (WGS) entry which is preliminary data.</text>
</comment>
<gene>
    <name evidence="2" type="ORF">G2W53_007568</name>
</gene>
<reference evidence="2" key="1">
    <citation type="submission" date="2020-09" db="EMBL/GenBank/DDBJ databases">
        <title>Genome-Enabled Discovery of Anthraquinone Biosynthesis in Senna tora.</title>
        <authorList>
            <person name="Kang S.-H."/>
            <person name="Pandey R.P."/>
            <person name="Lee C.-M."/>
            <person name="Sim J.-S."/>
            <person name="Jeong J.-T."/>
            <person name="Choi B.-S."/>
            <person name="Jung M."/>
            <person name="Ginzburg D."/>
            <person name="Zhao K."/>
            <person name="Won S.Y."/>
            <person name="Oh T.-J."/>
            <person name="Yu Y."/>
            <person name="Kim N.-H."/>
            <person name="Lee O.R."/>
            <person name="Lee T.-H."/>
            <person name="Bashyal P."/>
            <person name="Kim T.-S."/>
            <person name="Lee W.-H."/>
            <person name="Kawkins C."/>
            <person name="Kim C.-K."/>
            <person name="Kim J.S."/>
            <person name="Ahn B.O."/>
            <person name="Rhee S.Y."/>
            <person name="Sohng J.K."/>
        </authorList>
    </citation>
    <scope>NUCLEOTIDE SEQUENCE</scope>
    <source>
        <tissue evidence="2">Leaf</tissue>
    </source>
</reference>
<sequence length="293" mass="32823">MFTATTAAVVVCHYLRRTLPSHSIPPISPRRCIVVVAHERSKPSLHLSSPKRTLTRCLASPPSSSLRHRDAAPCHTAISCSATRHSRFHQSCSVILQSPFHRVPSIAIFHSDTIFKFQTDLGTVSISFSECGGIEIEDNWDKVKTVYVPIGLALTSETIAPLVATLPLEIIINLSKGEIEHFLKVLFTLFEEADQNQKACYELEKLNLQEEEQKPQSKGLYDTLYDLFQKEAKQLKKRYRDEKKRRANSSSSDANASSCNIIDPLASIQRPEEDDGSAMDCSARPALFCIFLY</sequence>
<dbReference type="Gene3D" id="3.30.470.20">
    <property type="entry name" value="ATP-grasp fold, B domain"/>
    <property type="match status" value="1"/>
</dbReference>
<keyword evidence="3" id="KW-1185">Reference proteome</keyword>